<proteinExistence type="predicted"/>
<dbReference type="InterPro" id="IPR050469">
    <property type="entry name" value="Diguanylate_Cyclase"/>
</dbReference>
<dbReference type="GO" id="GO:1902201">
    <property type="term" value="P:negative regulation of bacterial-type flagellum-dependent cell motility"/>
    <property type="evidence" value="ECO:0007669"/>
    <property type="project" value="TreeGrafter"/>
</dbReference>
<evidence type="ECO:0000256" key="3">
    <source>
        <dbReference type="SAM" id="Coils"/>
    </source>
</evidence>
<dbReference type="SMART" id="SM00267">
    <property type="entry name" value="GGDEF"/>
    <property type="match status" value="1"/>
</dbReference>
<dbReference type="InterPro" id="IPR029787">
    <property type="entry name" value="Nucleotide_cyclase"/>
</dbReference>
<dbReference type="EMBL" id="NISI01000005">
    <property type="protein sequence ID" value="OWR03513.1"/>
    <property type="molecule type" value="Genomic_DNA"/>
</dbReference>
<gene>
    <name evidence="5" type="ORF">CDO81_13530</name>
</gene>
<dbReference type="SUPFAM" id="SSF48452">
    <property type="entry name" value="TPR-like"/>
    <property type="match status" value="2"/>
</dbReference>
<dbReference type="PANTHER" id="PTHR45138:SF9">
    <property type="entry name" value="DIGUANYLATE CYCLASE DGCM-RELATED"/>
    <property type="match status" value="1"/>
</dbReference>
<keyword evidence="6" id="KW-1185">Reference proteome</keyword>
<comment type="catalytic activity">
    <reaction evidence="2">
        <text>2 GTP = 3',3'-c-di-GMP + 2 diphosphate</text>
        <dbReference type="Rhea" id="RHEA:24898"/>
        <dbReference type="ChEBI" id="CHEBI:33019"/>
        <dbReference type="ChEBI" id="CHEBI:37565"/>
        <dbReference type="ChEBI" id="CHEBI:58805"/>
        <dbReference type="EC" id="2.7.7.65"/>
    </reaction>
</comment>
<keyword evidence="3" id="KW-0175">Coiled coil</keyword>
<dbReference type="PROSITE" id="PS50887">
    <property type="entry name" value="GGDEF"/>
    <property type="match status" value="1"/>
</dbReference>
<evidence type="ECO:0000313" key="6">
    <source>
        <dbReference type="Proteomes" id="UP000197446"/>
    </source>
</evidence>
<evidence type="ECO:0000259" key="4">
    <source>
        <dbReference type="PROSITE" id="PS50887"/>
    </source>
</evidence>
<feature type="domain" description="GGDEF" evidence="4">
    <location>
        <begin position="438"/>
        <end position="570"/>
    </location>
</feature>
<dbReference type="Pfam" id="PF00990">
    <property type="entry name" value="GGDEF"/>
    <property type="match status" value="1"/>
</dbReference>
<dbReference type="Gene3D" id="1.25.40.10">
    <property type="entry name" value="Tetratricopeptide repeat domain"/>
    <property type="match status" value="1"/>
</dbReference>
<dbReference type="AlphaFoldDB" id="A0A254NED1"/>
<dbReference type="InterPro" id="IPR000160">
    <property type="entry name" value="GGDEF_dom"/>
</dbReference>
<reference evidence="5 6" key="1">
    <citation type="journal article" date="2007" name="Int. J. Syst. Evol. Microbiol.">
        <title>Description of Pelomonas aquatica sp. nov. and Pelomonas puraquae sp. nov., isolated from industrial and haemodialysis water.</title>
        <authorList>
            <person name="Gomila M."/>
            <person name="Bowien B."/>
            <person name="Falsen E."/>
            <person name="Moore E.R."/>
            <person name="Lalucat J."/>
        </authorList>
    </citation>
    <scope>NUCLEOTIDE SEQUENCE [LARGE SCALE GENOMIC DNA]</scope>
    <source>
        <strain evidence="5 6">CCUG 52769</strain>
    </source>
</reference>
<sequence>MAVLLEHPSARGDDAGFDAAAFDAALLTERQRAAAGGYQASCDALEALLLTCPPSQAARRAEVLALLAHQYPRLGKLTSSARCATEALTLAERLNDDGLRADALTSQCYVYAQLLMGREALESGMRALSAARRLADPVREAWALNRVAAAYCSLENPTQACASVQQAMEIAALGDSQEVRFSCCNNLAYFWLRRVDEAKTLGGDSTMLAAALANARRTAERALDLAREAGSPFQVAVALSNLVNALLAGDLLDDAMPLLNEFGHIAHDNAYRSLAIEADAQRAVFLGRKGSPLQAAQMLEALLHASSEPPPQLRRLLLRSLYETYKASAQYRQALASLEELVALDRQIARDNLVLQTEVILIRDQVEQAQARADSAVADARRERARAAHLESEQQRLREHAMALDRAAHEDVLTGLHNRRHAEFALPLLIEGARVAGQVISVAALDVDHFKKINDTHGHAVGDAVLQQLAQLLRHRLRSADLLGRIGGEEFVAVLVGIAAPQAAEICERLRLAVVEHDWAAITPGLVVRISVGIAGGSPQQHLPGDTLLHRADRALYAAKRGGRNRVHVD</sequence>
<dbReference type="GO" id="GO:0052621">
    <property type="term" value="F:diguanylate cyclase activity"/>
    <property type="evidence" value="ECO:0007669"/>
    <property type="project" value="UniProtKB-EC"/>
</dbReference>
<name>A0A254NED1_9BURK</name>
<evidence type="ECO:0000313" key="5">
    <source>
        <dbReference type="EMBL" id="OWR03513.1"/>
    </source>
</evidence>
<dbReference type="RefSeq" id="WP_088483749.1">
    <property type="nucleotide sequence ID" value="NZ_NISI01000005.1"/>
</dbReference>
<protein>
    <recommendedName>
        <fullName evidence="1">diguanylate cyclase</fullName>
        <ecNumber evidence="1">2.7.7.65</ecNumber>
    </recommendedName>
</protein>
<dbReference type="InterPro" id="IPR043128">
    <property type="entry name" value="Rev_trsase/Diguanyl_cyclase"/>
</dbReference>
<dbReference type="GO" id="GO:0005886">
    <property type="term" value="C:plasma membrane"/>
    <property type="evidence" value="ECO:0007669"/>
    <property type="project" value="TreeGrafter"/>
</dbReference>
<dbReference type="OrthoDB" id="23692at2"/>
<dbReference type="PANTHER" id="PTHR45138">
    <property type="entry name" value="REGULATORY COMPONENTS OF SENSORY TRANSDUCTION SYSTEM"/>
    <property type="match status" value="1"/>
</dbReference>
<dbReference type="CDD" id="cd01949">
    <property type="entry name" value="GGDEF"/>
    <property type="match status" value="1"/>
</dbReference>
<accession>A0A254NED1</accession>
<dbReference type="SUPFAM" id="SSF55073">
    <property type="entry name" value="Nucleotide cyclase"/>
    <property type="match status" value="1"/>
</dbReference>
<organism evidence="5 6">
    <name type="scientific">Roseateles puraquae</name>
    <dbReference type="NCBI Taxonomy" id="431059"/>
    <lineage>
        <taxon>Bacteria</taxon>
        <taxon>Pseudomonadati</taxon>
        <taxon>Pseudomonadota</taxon>
        <taxon>Betaproteobacteria</taxon>
        <taxon>Burkholderiales</taxon>
        <taxon>Sphaerotilaceae</taxon>
        <taxon>Roseateles</taxon>
    </lineage>
</organism>
<dbReference type="NCBIfam" id="TIGR00254">
    <property type="entry name" value="GGDEF"/>
    <property type="match status" value="1"/>
</dbReference>
<dbReference type="Proteomes" id="UP000197446">
    <property type="component" value="Unassembled WGS sequence"/>
</dbReference>
<dbReference type="EC" id="2.7.7.65" evidence="1"/>
<dbReference type="Gene3D" id="3.30.70.270">
    <property type="match status" value="1"/>
</dbReference>
<evidence type="ECO:0000256" key="1">
    <source>
        <dbReference type="ARBA" id="ARBA00012528"/>
    </source>
</evidence>
<dbReference type="FunFam" id="3.30.70.270:FF:000001">
    <property type="entry name" value="Diguanylate cyclase domain protein"/>
    <property type="match status" value="1"/>
</dbReference>
<evidence type="ECO:0000256" key="2">
    <source>
        <dbReference type="ARBA" id="ARBA00034247"/>
    </source>
</evidence>
<dbReference type="GO" id="GO:0043709">
    <property type="term" value="P:cell adhesion involved in single-species biofilm formation"/>
    <property type="evidence" value="ECO:0007669"/>
    <property type="project" value="TreeGrafter"/>
</dbReference>
<dbReference type="InterPro" id="IPR011990">
    <property type="entry name" value="TPR-like_helical_dom_sf"/>
</dbReference>
<comment type="caution">
    <text evidence="5">The sequence shown here is derived from an EMBL/GenBank/DDBJ whole genome shotgun (WGS) entry which is preliminary data.</text>
</comment>
<feature type="coiled-coil region" evidence="3">
    <location>
        <begin position="363"/>
        <end position="410"/>
    </location>
</feature>